<gene>
    <name evidence="2" type="ORF">THASP1DRAFT_25482</name>
</gene>
<evidence type="ECO:0000256" key="1">
    <source>
        <dbReference type="SAM" id="MobiDB-lite"/>
    </source>
</evidence>
<dbReference type="OrthoDB" id="5596397at2759"/>
<organism evidence="2 3">
    <name type="scientific">Thamnocephalis sphaerospora</name>
    <dbReference type="NCBI Taxonomy" id="78915"/>
    <lineage>
        <taxon>Eukaryota</taxon>
        <taxon>Fungi</taxon>
        <taxon>Fungi incertae sedis</taxon>
        <taxon>Zoopagomycota</taxon>
        <taxon>Zoopagomycotina</taxon>
        <taxon>Zoopagomycetes</taxon>
        <taxon>Zoopagales</taxon>
        <taxon>Sigmoideomycetaceae</taxon>
        <taxon>Thamnocephalis</taxon>
    </lineage>
</organism>
<dbReference type="AlphaFoldDB" id="A0A4P9XK24"/>
<dbReference type="SUPFAM" id="SSF56112">
    <property type="entry name" value="Protein kinase-like (PK-like)"/>
    <property type="match status" value="1"/>
</dbReference>
<dbReference type="EMBL" id="KZ992944">
    <property type="protein sequence ID" value="RKP06143.1"/>
    <property type="molecule type" value="Genomic_DNA"/>
</dbReference>
<feature type="non-terminal residue" evidence="2">
    <location>
        <position position="1"/>
    </location>
</feature>
<protein>
    <recommendedName>
        <fullName evidence="4">Protein kinase domain-containing protein</fullName>
    </recommendedName>
</protein>
<accession>A0A4P9XK24</accession>
<feature type="region of interest" description="Disordered" evidence="1">
    <location>
        <begin position="77"/>
        <end position="126"/>
    </location>
</feature>
<feature type="compositionally biased region" description="Low complexity" evidence="1">
    <location>
        <begin position="278"/>
        <end position="290"/>
    </location>
</feature>
<dbReference type="Gene3D" id="1.10.510.10">
    <property type="entry name" value="Transferase(Phosphotransferase) domain 1"/>
    <property type="match status" value="1"/>
</dbReference>
<feature type="compositionally biased region" description="Low complexity" evidence="1">
    <location>
        <begin position="224"/>
        <end position="240"/>
    </location>
</feature>
<feature type="region of interest" description="Disordered" evidence="1">
    <location>
        <begin position="47"/>
        <end position="66"/>
    </location>
</feature>
<feature type="compositionally biased region" description="Polar residues" evidence="1">
    <location>
        <begin position="639"/>
        <end position="652"/>
    </location>
</feature>
<dbReference type="Proteomes" id="UP000271241">
    <property type="component" value="Unassembled WGS sequence"/>
</dbReference>
<feature type="region of interest" description="Disordered" evidence="1">
    <location>
        <begin position="183"/>
        <end position="297"/>
    </location>
</feature>
<reference evidence="3" key="1">
    <citation type="journal article" date="2018" name="Nat. Microbiol.">
        <title>Leveraging single-cell genomics to expand the fungal tree of life.</title>
        <authorList>
            <person name="Ahrendt S.R."/>
            <person name="Quandt C.A."/>
            <person name="Ciobanu D."/>
            <person name="Clum A."/>
            <person name="Salamov A."/>
            <person name="Andreopoulos B."/>
            <person name="Cheng J.F."/>
            <person name="Woyke T."/>
            <person name="Pelin A."/>
            <person name="Henrissat B."/>
            <person name="Reynolds N.K."/>
            <person name="Benny G.L."/>
            <person name="Smith M.E."/>
            <person name="James T.Y."/>
            <person name="Grigoriev I.V."/>
        </authorList>
    </citation>
    <scope>NUCLEOTIDE SEQUENCE [LARGE SCALE GENOMIC DNA]</scope>
    <source>
        <strain evidence="3">RSA 1356</strain>
    </source>
</reference>
<proteinExistence type="predicted"/>
<evidence type="ECO:0008006" key="4">
    <source>
        <dbReference type="Google" id="ProtNLM"/>
    </source>
</evidence>
<feature type="compositionally biased region" description="Gly residues" evidence="1">
    <location>
        <begin position="259"/>
        <end position="268"/>
    </location>
</feature>
<name>A0A4P9XK24_9FUNG</name>
<sequence>QRAVIARPAVAPAKQRALNRRRISFMDDQLHAGHTQRLESLSAAASEIGGNGHRSNADRVSRSGDTGHTAVAVEAQTGAGADSPTAKPKASETSQSFGTEERRPMASAPARMKHAEECGAQVTPSIVLERTATKREHHSSSEENGGGRKDLLHQGLAIDYGRLLRPDVSDSASVQSLRWSKSLPQAGHAPRRRSWSVSGADERSAGADSPPSGARTPTKGKHGSTVPPVAAASATPTHAAIKSILVRGPPSRRPSLNTIGGGGGGGAGSTTVSSLATSPRPSLSQRPQSLFAPPQVGDDAQAKFLKVSDGLTFRYHPNNPLGGPGRFGRVYLGVNIDDPSDLVAIKFPHGTEEESLKTMRRAGLFGHRKGHEARALRCMGMLRGEVPLGDGRKALVMDYVAGLEPRELIDQGLINSETALKKLAGKTRRAVTQQIHRRGVAHGDVHAGNIRFRVEPKVTWWQRILCGCPLPGPLGKLFGGRNEDDMTRTFSTNSGGDSDGLMGFGFPLTPATTQDGSPGLGLSRFSTLSSFRTMMGGRRSSGGGGFGPAGTIEPGDAHAQNPDAAGAIQYKLTPQFIDFGMARFLNELSQSEAAHAVESDRQRAYDAVWTQRHRLARSQRAAVPAAMLSVAGHSRAPAATTTGAQVPGQTSGDGLAIRRLR</sequence>
<evidence type="ECO:0000313" key="2">
    <source>
        <dbReference type="EMBL" id="RKP06143.1"/>
    </source>
</evidence>
<evidence type="ECO:0000313" key="3">
    <source>
        <dbReference type="Proteomes" id="UP000271241"/>
    </source>
</evidence>
<dbReference type="InterPro" id="IPR011009">
    <property type="entry name" value="Kinase-like_dom_sf"/>
</dbReference>
<keyword evidence="3" id="KW-1185">Reference proteome</keyword>
<feature type="region of interest" description="Disordered" evidence="1">
    <location>
        <begin position="638"/>
        <end position="661"/>
    </location>
</feature>